<dbReference type="AlphaFoldDB" id="A0A967AEX5"/>
<reference evidence="4" key="1">
    <citation type="submission" date="2020-03" db="EMBL/GenBank/DDBJ databases">
        <title>Psychroflexus Maritimus sp. nov., isolate from marine sediment.</title>
        <authorList>
            <person name="Zhong Y.-L."/>
        </authorList>
    </citation>
    <scope>NUCLEOTIDE SEQUENCE</scope>
    <source>
        <strain evidence="4">C1</strain>
    </source>
</reference>
<dbReference type="Pfam" id="PF07494">
    <property type="entry name" value="Reg_prop"/>
    <property type="match status" value="1"/>
</dbReference>
<dbReference type="InterPro" id="IPR036388">
    <property type="entry name" value="WH-like_DNA-bd_sf"/>
</dbReference>
<feature type="transmembrane region" description="Helical" evidence="2">
    <location>
        <begin position="729"/>
        <end position="754"/>
    </location>
</feature>
<dbReference type="InterPro" id="IPR016032">
    <property type="entry name" value="Sig_transdc_resp-reg_C-effctor"/>
</dbReference>
<dbReference type="Pfam" id="PF07495">
    <property type="entry name" value="Y_Y_Y"/>
    <property type="match status" value="1"/>
</dbReference>
<accession>A0A967AEX5</accession>
<dbReference type="Gene3D" id="2.130.10.10">
    <property type="entry name" value="YVTN repeat-like/Quinoprotein amine dehydrogenase"/>
    <property type="match status" value="1"/>
</dbReference>
<protein>
    <submittedName>
        <fullName evidence="4">Y Y Y domain-containing protein</fullName>
    </submittedName>
</protein>
<sequence>MRLLPIFFFFLYFQFGVAQEIPPVVSYGAEDYKADNQNWSITQSEEGWIYVANNKGLLSYDGENWSLYKSPNQSIIRSVHAVGERIYTGCFREFGFWEKNEYGHLTYASISAQIELNEDEQFWEIIDYKDWIIFQSLNNIYLYNTSSEEIKKIDTSHAVTKVFKVNNKIYFSQPGNGVFQIVNAKPKLINNHSIFKENTIINMYSVENQLVVQTNKKGIFTLAETPQKHPSFDLPIFESIDVYNSLQTESGDLILGTISNGVYRISSTGEIEYQINRTNGLANNTVLSIYEDRDKNIWLGLDNGISFINTFSPIKNYTDETGRLGTVYVSKVFNNQLFLGTNQGLFYKKLNDKNSDFELIKGSTGQVWELFIFDNQLFCGHNNGTFLVQEKNFNPVSAKPGTWNFKEVPNHPNLLLQGNYQGFSLLEKVNDTWKFRNSIDGFQVSAKAFEFIDDYSVLLDHEYKGVYRIKFDEDFNNVIAQEQDSSVEKGLYSSLIKFQNQVLYANSNGIFAYHPTKEKFELHPQIGDLLSEETYTTGKLVPTSEEDFFLFTKKFTYRVSKNTLDNSLLVESFPLTNTMRSSLVGYENVIRLKDDQYLFGNHSGYLTFHFNLYEKFQRDLAMNINAVTISSVDGHQLPVSFANQINKFEAEYNTLEIDYSVPEYTNYLNIEYQYKLKGLFEDWSDWSSNSTARFSNLNPGNYQFQVRARMGHDMLSEAEIYDFSIKRPFWLSNLMIVLYIIAFIIIVLITHNTYKLYYKKQKQKIQLQNQRELQLKESENELRLIEVKNQQLEKDIESKNRELAISTMSLIKKNEFLNQLQSEINKYKEEPKKGIVQIGKIINRKLNQNSDWEFFEKAFNNADQDFFKKIKEIHPNLTPNDLKLCAYLRLNLSSKEIAPLFNISTKSVEVKRYRLRKKMDLDRDVSLTNYILEL</sequence>
<gene>
    <name evidence="4" type="ORF">G7034_07100</name>
</gene>
<keyword evidence="2" id="KW-0472">Membrane</keyword>
<evidence type="ECO:0000313" key="4">
    <source>
        <dbReference type="EMBL" id="NGZ90013.1"/>
    </source>
</evidence>
<dbReference type="InterPro" id="IPR000792">
    <property type="entry name" value="Tscrpt_reg_LuxR_C"/>
</dbReference>
<dbReference type="Gene3D" id="2.60.40.10">
    <property type="entry name" value="Immunoglobulins"/>
    <property type="match status" value="1"/>
</dbReference>
<proteinExistence type="predicted"/>
<dbReference type="EMBL" id="JAANAS010000050">
    <property type="protein sequence ID" value="NGZ90013.1"/>
    <property type="molecule type" value="Genomic_DNA"/>
</dbReference>
<keyword evidence="2" id="KW-1133">Transmembrane helix</keyword>
<feature type="coiled-coil region" evidence="1">
    <location>
        <begin position="775"/>
        <end position="830"/>
    </location>
</feature>
<evidence type="ECO:0000256" key="1">
    <source>
        <dbReference type="SAM" id="Coils"/>
    </source>
</evidence>
<comment type="caution">
    <text evidence="4">The sequence shown here is derived from an EMBL/GenBank/DDBJ whole genome shotgun (WGS) entry which is preliminary data.</text>
</comment>
<evidence type="ECO:0000313" key="5">
    <source>
        <dbReference type="Proteomes" id="UP000643701"/>
    </source>
</evidence>
<keyword evidence="5" id="KW-1185">Reference proteome</keyword>
<dbReference type="RefSeq" id="WP_166400267.1">
    <property type="nucleotide sequence ID" value="NZ_JAANAS010000050.1"/>
</dbReference>
<dbReference type="GO" id="GO:0003677">
    <property type="term" value="F:DNA binding"/>
    <property type="evidence" value="ECO:0007669"/>
    <property type="project" value="InterPro"/>
</dbReference>
<dbReference type="SUPFAM" id="SSF46894">
    <property type="entry name" value="C-terminal effector domain of the bipartite response regulators"/>
    <property type="match status" value="1"/>
</dbReference>
<feature type="domain" description="HTH luxR-type" evidence="3">
    <location>
        <begin position="874"/>
        <end position="931"/>
    </location>
</feature>
<dbReference type="InterPro" id="IPR013783">
    <property type="entry name" value="Ig-like_fold"/>
</dbReference>
<dbReference type="InterPro" id="IPR011123">
    <property type="entry name" value="Y_Y_Y"/>
</dbReference>
<dbReference type="Gene3D" id="1.10.10.10">
    <property type="entry name" value="Winged helix-like DNA-binding domain superfamily/Winged helix DNA-binding domain"/>
    <property type="match status" value="1"/>
</dbReference>
<evidence type="ECO:0000259" key="3">
    <source>
        <dbReference type="SMART" id="SM00421"/>
    </source>
</evidence>
<dbReference type="SMART" id="SM00421">
    <property type="entry name" value="HTH_LUXR"/>
    <property type="match status" value="1"/>
</dbReference>
<dbReference type="GO" id="GO:0006355">
    <property type="term" value="P:regulation of DNA-templated transcription"/>
    <property type="evidence" value="ECO:0007669"/>
    <property type="project" value="InterPro"/>
</dbReference>
<name>A0A967AEX5_9FLAO</name>
<dbReference type="InterPro" id="IPR015943">
    <property type="entry name" value="WD40/YVTN_repeat-like_dom_sf"/>
</dbReference>
<keyword evidence="2" id="KW-0812">Transmembrane</keyword>
<keyword evidence="1" id="KW-0175">Coiled coil</keyword>
<organism evidence="4 5">
    <name type="scientific">Psychroflexus maritimus</name>
    <dbReference type="NCBI Taxonomy" id="2714865"/>
    <lineage>
        <taxon>Bacteria</taxon>
        <taxon>Pseudomonadati</taxon>
        <taxon>Bacteroidota</taxon>
        <taxon>Flavobacteriia</taxon>
        <taxon>Flavobacteriales</taxon>
        <taxon>Flavobacteriaceae</taxon>
        <taxon>Psychroflexus</taxon>
    </lineage>
</organism>
<dbReference type="InterPro" id="IPR011110">
    <property type="entry name" value="Reg_prop"/>
</dbReference>
<evidence type="ECO:0000256" key="2">
    <source>
        <dbReference type="SAM" id="Phobius"/>
    </source>
</evidence>
<dbReference type="Proteomes" id="UP000643701">
    <property type="component" value="Unassembled WGS sequence"/>
</dbReference>